<proteinExistence type="predicted"/>
<dbReference type="Gene3D" id="3.30.420.10">
    <property type="entry name" value="Ribonuclease H-like superfamily/Ribonuclease H"/>
    <property type="match status" value="1"/>
</dbReference>
<accession>A0ABR2BZH0</accession>
<dbReference type="InterPro" id="IPR052929">
    <property type="entry name" value="RNase_H-like_EbsB-rel"/>
</dbReference>
<dbReference type="Proteomes" id="UP001472677">
    <property type="component" value="Unassembled WGS sequence"/>
</dbReference>
<evidence type="ECO:0000313" key="3">
    <source>
        <dbReference type="Proteomes" id="UP001472677"/>
    </source>
</evidence>
<dbReference type="InterPro" id="IPR002156">
    <property type="entry name" value="RNaseH_domain"/>
</dbReference>
<organism evidence="2 3">
    <name type="scientific">Hibiscus sabdariffa</name>
    <name type="common">roselle</name>
    <dbReference type="NCBI Taxonomy" id="183260"/>
    <lineage>
        <taxon>Eukaryota</taxon>
        <taxon>Viridiplantae</taxon>
        <taxon>Streptophyta</taxon>
        <taxon>Embryophyta</taxon>
        <taxon>Tracheophyta</taxon>
        <taxon>Spermatophyta</taxon>
        <taxon>Magnoliopsida</taxon>
        <taxon>eudicotyledons</taxon>
        <taxon>Gunneridae</taxon>
        <taxon>Pentapetalae</taxon>
        <taxon>rosids</taxon>
        <taxon>malvids</taxon>
        <taxon>Malvales</taxon>
        <taxon>Malvaceae</taxon>
        <taxon>Malvoideae</taxon>
        <taxon>Hibiscus</taxon>
    </lineage>
</organism>
<dbReference type="CDD" id="cd06222">
    <property type="entry name" value="RNase_H_like"/>
    <property type="match status" value="1"/>
</dbReference>
<evidence type="ECO:0000313" key="2">
    <source>
        <dbReference type="EMBL" id="KAK8512488.1"/>
    </source>
</evidence>
<feature type="domain" description="RNase H type-1" evidence="1">
    <location>
        <begin position="8"/>
        <end position="86"/>
    </location>
</feature>
<dbReference type="PANTHER" id="PTHR47074">
    <property type="entry name" value="BNAC02G40300D PROTEIN"/>
    <property type="match status" value="1"/>
</dbReference>
<dbReference type="InterPro" id="IPR044730">
    <property type="entry name" value="RNase_H-like_dom_plant"/>
</dbReference>
<reference evidence="2 3" key="1">
    <citation type="journal article" date="2024" name="G3 (Bethesda)">
        <title>Genome assembly of Hibiscus sabdariffa L. provides insights into metabolisms of medicinal natural products.</title>
        <authorList>
            <person name="Kim T."/>
        </authorList>
    </citation>
    <scope>NUCLEOTIDE SEQUENCE [LARGE SCALE GENOMIC DNA]</scope>
    <source>
        <strain evidence="2">TK-2024</strain>
        <tissue evidence="2">Old leaves</tissue>
    </source>
</reference>
<dbReference type="EMBL" id="JBBPBM010000072">
    <property type="protein sequence ID" value="KAK8512488.1"/>
    <property type="molecule type" value="Genomic_DNA"/>
</dbReference>
<evidence type="ECO:0000259" key="1">
    <source>
        <dbReference type="Pfam" id="PF13456"/>
    </source>
</evidence>
<name>A0ABR2BZH0_9ROSI</name>
<dbReference type="PANTHER" id="PTHR47074:SF61">
    <property type="entry name" value="RNASE H TYPE-1 DOMAIN-CONTAINING PROTEIN"/>
    <property type="match status" value="1"/>
</dbReference>
<dbReference type="Pfam" id="PF13456">
    <property type="entry name" value="RVT_3"/>
    <property type="match status" value="1"/>
</dbReference>
<dbReference type="SUPFAM" id="SSF53098">
    <property type="entry name" value="Ribonuclease H-like"/>
    <property type="match status" value="1"/>
</dbReference>
<keyword evidence="3" id="KW-1185">Reference proteome</keyword>
<comment type="caution">
    <text evidence="2">The sequence shown here is derived from an EMBL/GenBank/DDBJ whole genome shotgun (WGS) entry which is preliminary data.</text>
</comment>
<dbReference type="InterPro" id="IPR012337">
    <property type="entry name" value="RNaseH-like_sf"/>
</dbReference>
<sequence length="108" mass="11873">MAACVIPHSNVSDAFVAEALAFKNAVQLAKDMSLRNVIIERDSLTVVKKLNSTAHDSSIIDPVIVDIKDLAKSFSTVSFCFVRRGQIILHIHWLVSVAMFKLHVIGAK</sequence>
<gene>
    <name evidence="2" type="ORF">V6N12_075066</name>
</gene>
<protein>
    <recommendedName>
        <fullName evidence="1">RNase H type-1 domain-containing protein</fullName>
    </recommendedName>
</protein>
<dbReference type="InterPro" id="IPR036397">
    <property type="entry name" value="RNaseH_sf"/>
</dbReference>